<dbReference type="InterPro" id="IPR030678">
    <property type="entry name" value="Peptide/Ni-bd"/>
</dbReference>
<dbReference type="GO" id="GO:0030288">
    <property type="term" value="C:outer membrane-bounded periplasmic space"/>
    <property type="evidence" value="ECO:0007669"/>
    <property type="project" value="UniProtKB-ARBA"/>
</dbReference>
<sequence>MTFNRRQGLKGVLGAAVGGAMGSAALPQEAAAQTRAETLRHVMGGTVNSLDPTAPGSTRESYGVAMSVYDRLASFGRKQLDGNWVFDLDNIRGELAEKVERSADGRTLTFHLRPDATWHDGTPVTAEDIKWSLDRAVLARSLAPSQLSSGSLTKAEQFSITGPRTVEVKLDQPDRLALANLCVPFAIMVNSTLAKKHATSDDPWALAWMKENTAASGAYMVETNRPGQQLILKRNEAWKGGAGGNLPFFKRIILQTVPEAATRSNLMERGDADLSIDLASSDIPMLQQRGKVKVVSIPATNAFNAIVFNTQMAPFDNVKVRQAIAAAIPYGDIFQAAQFNRGKALFGAHWTEAPSSDFPQAMPLNLDLDRAKSLMAEAGHANGFATTFSFATSYAPFAEPMAALVKESLAKIGIDVTIQKMPDSQMATMITEKRVPFFTDSGTAWLPAPDYFFRIYFTREQRWNFSSWNNPEVNALAAAARFETDPATYDAACKRMITLLGDQVPQIMLWQANTDAVMAADVNNYTYWFHRQIDYRDLKRG</sequence>
<dbReference type="Pfam" id="PF00496">
    <property type="entry name" value="SBP_bac_5"/>
    <property type="match status" value="1"/>
</dbReference>
<evidence type="ECO:0000256" key="3">
    <source>
        <dbReference type="ARBA" id="ARBA00022448"/>
    </source>
</evidence>
<evidence type="ECO:0000256" key="4">
    <source>
        <dbReference type="ARBA" id="ARBA00022729"/>
    </source>
</evidence>
<evidence type="ECO:0000313" key="7">
    <source>
        <dbReference type="Proteomes" id="UP000249688"/>
    </source>
</evidence>
<dbReference type="GO" id="GO:0015833">
    <property type="term" value="P:peptide transport"/>
    <property type="evidence" value="ECO:0007669"/>
    <property type="project" value="TreeGrafter"/>
</dbReference>
<dbReference type="Proteomes" id="UP000249688">
    <property type="component" value="Unassembled WGS sequence"/>
</dbReference>
<keyword evidence="3" id="KW-0813">Transport</keyword>
<organism evidence="6 7">
    <name type="scientific">Humitalea rosea</name>
    <dbReference type="NCBI Taxonomy" id="990373"/>
    <lineage>
        <taxon>Bacteria</taxon>
        <taxon>Pseudomonadati</taxon>
        <taxon>Pseudomonadota</taxon>
        <taxon>Alphaproteobacteria</taxon>
        <taxon>Acetobacterales</taxon>
        <taxon>Roseomonadaceae</taxon>
        <taxon>Humitalea</taxon>
    </lineage>
</organism>
<evidence type="ECO:0000313" key="6">
    <source>
        <dbReference type="EMBL" id="PZW50470.1"/>
    </source>
</evidence>
<dbReference type="PROSITE" id="PS51318">
    <property type="entry name" value="TAT"/>
    <property type="match status" value="1"/>
</dbReference>
<keyword evidence="7" id="KW-1185">Reference proteome</keyword>
<dbReference type="CDD" id="cd08512">
    <property type="entry name" value="PBP2_NikA_DppA_OppA_like_7"/>
    <property type="match status" value="1"/>
</dbReference>
<dbReference type="InterPro" id="IPR039424">
    <property type="entry name" value="SBP_5"/>
</dbReference>
<dbReference type="PIRSF" id="PIRSF002741">
    <property type="entry name" value="MppA"/>
    <property type="match status" value="1"/>
</dbReference>
<gene>
    <name evidence="6" type="ORF">C8P66_102158</name>
</gene>
<dbReference type="GO" id="GO:0043190">
    <property type="term" value="C:ATP-binding cassette (ABC) transporter complex"/>
    <property type="evidence" value="ECO:0007669"/>
    <property type="project" value="InterPro"/>
</dbReference>
<accession>A0A2W7IX12</accession>
<dbReference type="PANTHER" id="PTHR30290">
    <property type="entry name" value="PERIPLASMIC BINDING COMPONENT OF ABC TRANSPORTER"/>
    <property type="match status" value="1"/>
</dbReference>
<dbReference type="Gene3D" id="3.40.190.10">
    <property type="entry name" value="Periplasmic binding protein-like II"/>
    <property type="match status" value="1"/>
</dbReference>
<evidence type="ECO:0000256" key="1">
    <source>
        <dbReference type="ARBA" id="ARBA00004418"/>
    </source>
</evidence>
<keyword evidence="4" id="KW-0732">Signal</keyword>
<protein>
    <submittedName>
        <fullName evidence="6">Peptide/nickel transport system substrate-binding protein</fullName>
    </submittedName>
</protein>
<feature type="domain" description="Solute-binding protein family 5" evidence="5">
    <location>
        <begin position="91"/>
        <end position="459"/>
    </location>
</feature>
<dbReference type="RefSeq" id="WP_111396617.1">
    <property type="nucleotide sequence ID" value="NZ_QKYU01000002.1"/>
</dbReference>
<comment type="similarity">
    <text evidence="2">Belongs to the bacterial solute-binding protein 5 family.</text>
</comment>
<evidence type="ECO:0000256" key="2">
    <source>
        <dbReference type="ARBA" id="ARBA00005695"/>
    </source>
</evidence>
<dbReference type="OrthoDB" id="9803988at2"/>
<dbReference type="EMBL" id="QKYU01000002">
    <property type="protein sequence ID" value="PZW50470.1"/>
    <property type="molecule type" value="Genomic_DNA"/>
</dbReference>
<dbReference type="FunFam" id="3.90.76.10:FF:000007">
    <property type="entry name" value="Dipeptide ABC transporter periplasmic dipeptide-binding protein"/>
    <property type="match status" value="1"/>
</dbReference>
<name>A0A2W7IX12_9PROT</name>
<dbReference type="AlphaFoldDB" id="A0A2W7IX12"/>
<dbReference type="PANTHER" id="PTHR30290:SF10">
    <property type="entry name" value="PERIPLASMIC OLIGOPEPTIDE-BINDING PROTEIN-RELATED"/>
    <property type="match status" value="1"/>
</dbReference>
<proteinExistence type="inferred from homology"/>
<dbReference type="InterPro" id="IPR006311">
    <property type="entry name" value="TAT_signal"/>
</dbReference>
<dbReference type="SUPFAM" id="SSF53850">
    <property type="entry name" value="Periplasmic binding protein-like II"/>
    <property type="match status" value="1"/>
</dbReference>
<dbReference type="Gene3D" id="3.90.76.10">
    <property type="entry name" value="Dipeptide-binding Protein, Domain 1"/>
    <property type="match status" value="1"/>
</dbReference>
<dbReference type="InterPro" id="IPR000914">
    <property type="entry name" value="SBP_5_dom"/>
</dbReference>
<reference evidence="6 7" key="1">
    <citation type="submission" date="2018-06" db="EMBL/GenBank/DDBJ databases">
        <title>Genomic Encyclopedia of Archaeal and Bacterial Type Strains, Phase II (KMG-II): from individual species to whole genera.</title>
        <authorList>
            <person name="Goeker M."/>
        </authorList>
    </citation>
    <scope>NUCLEOTIDE SEQUENCE [LARGE SCALE GENOMIC DNA]</scope>
    <source>
        <strain evidence="6 7">DSM 24525</strain>
    </source>
</reference>
<dbReference type="GO" id="GO:1904680">
    <property type="term" value="F:peptide transmembrane transporter activity"/>
    <property type="evidence" value="ECO:0007669"/>
    <property type="project" value="TreeGrafter"/>
</dbReference>
<comment type="subcellular location">
    <subcellularLocation>
        <location evidence="1">Periplasm</location>
    </subcellularLocation>
</comment>
<dbReference type="Gene3D" id="3.10.105.10">
    <property type="entry name" value="Dipeptide-binding Protein, Domain 3"/>
    <property type="match status" value="1"/>
</dbReference>
<evidence type="ECO:0000259" key="5">
    <source>
        <dbReference type="Pfam" id="PF00496"/>
    </source>
</evidence>
<comment type="caution">
    <text evidence="6">The sequence shown here is derived from an EMBL/GenBank/DDBJ whole genome shotgun (WGS) entry which is preliminary data.</text>
</comment>